<keyword evidence="1" id="KW-0732">Signal</keyword>
<dbReference type="EMBL" id="QKKF02030383">
    <property type="protein sequence ID" value="RZF34740.1"/>
    <property type="molecule type" value="Genomic_DNA"/>
</dbReference>
<evidence type="ECO:0000313" key="3">
    <source>
        <dbReference type="Proteomes" id="UP000291343"/>
    </source>
</evidence>
<name>A0A482WNY7_LAOST</name>
<evidence type="ECO:0000313" key="2">
    <source>
        <dbReference type="EMBL" id="RZF34740.1"/>
    </source>
</evidence>
<dbReference type="InParanoid" id="A0A482WNY7"/>
<feature type="signal peptide" evidence="1">
    <location>
        <begin position="1"/>
        <end position="18"/>
    </location>
</feature>
<keyword evidence="3" id="KW-1185">Reference proteome</keyword>
<evidence type="ECO:0000256" key="1">
    <source>
        <dbReference type="SAM" id="SignalP"/>
    </source>
</evidence>
<protein>
    <submittedName>
        <fullName evidence="2">Uncharacterized protein</fullName>
    </submittedName>
</protein>
<feature type="chain" id="PRO_5019732635" evidence="1">
    <location>
        <begin position="19"/>
        <end position="185"/>
    </location>
</feature>
<accession>A0A482WNY7</accession>
<gene>
    <name evidence="2" type="ORF">LSTR_LSTR007792</name>
</gene>
<organism evidence="2 3">
    <name type="scientific">Laodelphax striatellus</name>
    <name type="common">Small brown planthopper</name>
    <name type="synonym">Delphax striatella</name>
    <dbReference type="NCBI Taxonomy" id="195883"/>
    <lineage>
        <taxon>Eukaryota</taxon>
        <taxon>Metazoa</taxon>
        <taxon>Ecdysozoa</taxon>
        <taxon>Arthropoda</taxon>
        <taxon>Hexapoda</taxon>
        <taxon>Insecta</taxon>
        <taxon>Pterygota</taxon>
        <taxon>Neoptera</taxon>
        <taxon>Paraneoptera</taxon>
        <taxon>Hemiptera</taxon>
        <taxon>Auchenorrhyncha</taxon>
        <taxon>Fulgoroidea</taxon>
        <taxon>Delphacidae</taxon>
        <taxon>Criomorphinae</taxon>
        <taxon>Laodelphax</taxon>
    </lineage>
</organism>
<reference evidence="2 3" key="1">
    <citation type="journal article" date="2017" name="Gigascience">
        <title>Genome sequence of the small brown planthopper, Laodelphax striatellus.</title>
        <authorList>
            <person name="Zhu J."/>
            <person name="Jiang F."/>
            <person name="Wang X."/>
            <person name="Yang P."/>
            <person name="Bao Y."/>
            <person name="Zhao W."/>
            <person name="Wang W."/>
            <person name="Lu H."/>
            <person name="Wang Q."/>
            <person name="Cui N."/>
            <person name="Li J."/>
            <person name="Chen X."/>
            <person name="Luo L."/>
            <person name="Yu J."/>
            <person name="Kang L."/>
            <person name="Cui F."/>
        </authorList>
    </citation>
    <scope>NUCLEOTIDE SEQUENCE [LARGE SCALE GENOMIC DNA]</scope>
    <source>
        <strain evidence="2">Lst14</strain>
    </source>
</reference>
<sequence length="185" mass="20596">MGRFLVILLSFEIYQVLCEQQASINAGENSTTQDIVEGVTTINKSVIGNTEGNSGAIEMVNPDADMGNSGTSILPHLNALVLKISENDIKMSQCTNATLELFYDVYELYIKSTNYMIFIAFRGGQFIVKTIRCFLINPDYGDVCISNMVSSAQQVYIYASPMISEIFELAKLLLNLYQQVDHVCF</sequence>
<proteinExistence type="predicted"/>
<dbReference type="AlphaFoldDB" id="A0A482WNY7"/>
<comment type="caution">
    <text evidence="2">The sequence shown here is derived from an EMBL/GenBank/DDBJ whole genome shotgun (WGS) entry which is preliminary data.</text>
</comment>
<dbReference type="OrthoDB" id="10457478at2759"/>
<dbReference type="Proteomes" id="UP000291343">
    <property type="component" value="Unassembled WGS sequence"/>
</dbReference>